<accession>A0A2N7CHE2</accession>
<reference evidence="2" key="1">
    <citation type="submission" date="2016-07" db="EMBL/GenBank/DDBJ databases">
        <title>Nontailed viruses are major unrecognized killers of bacteria in the ocean.</title>
        <authorList>
            <person name="Kauffman K."/>
            <person name="Hussain F."/>
            <person name="Yang J."/>
            <person name="Arevalo P."/>
            <person name="Brown J."/>
            <person name="Cutler M."/>
            <person name="Kelly L."/>
            <person name="Polz M.F."/>
        </authorList>
    </citation>
    <scope>NUCLEOTIDE SEQUENCE [LARGE SCALE GENOMIC DNA]</scope>
    <source>
        <strain evidence="2">10N.286.54.F3</strain>
    </source>
</reference>
<dbReference type="RefSeq" id="WP_102482128.1">
    <property type="nucleotide sequence ID" value="NZ_MCSW01000113.1"/>
</dbReference>
<comment type="caution">
    <text evidence="1">The sequence shown here is derived from an EMBL/GenBank/DDBJ whole genome shotgun (WGS) entry which is preliminary data.</text>
</comment>
<sequence length="282" mass="32405">MYVINSCIDNQGLLLDCKRKSDLETTPEVTHVRNTPFQKSEYRSPSATHTSDGINRIKANTISAIKNGEHLNDNLEQANMSYTRKTLAQDLLNYLPEKWDYMSDIGLQGKLDESEFIEHCWVAYQKSYLSKGDMAIGRGNHLIWADLYNKVGNMSDAQHLNTDNKRHGNVLKMDRWSLILNDCWILGGIHRNATFRVVSKIEPKQLLNPNTKQLTVTAREMLGLDHFGYQYQQAGMYKLFKPSELPVYKRPNVADYANYISTKEQRAEATVKIFIDSLKHQS</sequence>
<name>A0A2N7CHE2_VIBSP</name>
<dbReference type="Proteomes" id="UP000235405">
    <property type="component" value="Unassembled WGS sequence"/>
</dbReference>
<evidence type="ECO:0000313" key="1">
    <source>
        <dbReference type="EMBL" id="PMF25612.1"/>
    </source>
</evidence>
<dbReference type="AlphaFoldDB" id="A0A2N7CHE2"/>
<gene>
    <name evidence="1" type="ORF">BCV19_00760</name>
</gene>
<evidence type="ECO:0000313" key="2">
    <source>
        <dbReference type="Proteomes" id="UP000235405"/>
    </source>
</evidence>
<organism evidence="1 2">
    <name type="scientific">Vibrio splendidus</name>
    <dbReference type="NCBI Taxonomy" id="29497"/>
    <lineage>
        <taxon>Bacteria</taxon>
        <taxon>Pseudomonadati</taxon>
        <taxon>Pseudomonadota</taxon>
        <taxon>Gammaproteobacteria</taxon>
        <taxon>Vibrionales</taxon>
        <taxon>Vibrionaceae</taxon>
        <taxon>Vibrio</taxon>
    </lineage>
</organism>
<proteinExistence type="predicted"/>
<dbReference type="EMBL" id="MCSW01000113">
    <property type="protein sequence ID" value="PMF25612.1"/>
    <property type="molecule type" value="Genomic_DNA"/>
</dbReference>
<protein>
    <submittedName>
        <fullName evidence="1">Uncharacterized protein</fullName>
    </submittedName>
</protein>